<proteinExistence type="predicted"/>
<evidence type="ECO:0000256" key="1">
    <source>
        <dbReference type="SAM" id="Phobius"/>
    </source>
</evidence>
<dbReference type="AlphaFoldDB" id="X6M5Z6"/>
<evidence type="ECO:0000313" key="3">
    <source>
        <dbReference type="Proteomes" id="UP000023152"/>
    </source>
</evidence>
<keyword evidence="1" id="KW-0472">Membrane</keyword>
<accession>X6M5Z6</accession>
<name>X6M5Z6_RETFI</name>
<dbReference type="EMBL" id="ASPP01024121">
    <property type="protein sequence ID" value="ETO09349.1"/>
    <property type="molecule type" value="Genomic_DNA"/>
</dbReference>
<comment type="caution">
    <text evidence="2">The sequence shown here is derived from an EMBL/GenBank/DDBJ whole genome shotgun (WGS) entry which is preliminary data.</text>
</comment>
<reference evidence="2 3" key="1">
    <citation type="journal article" date="2013" name="Curr. Biol.">
        <title>The Genome of the Foraminiferan Reticulomyxa filosa.</title>
        <authorList>
            <person name="Glockner G."/>
            <person name="Hulsmann N."/>
            <person name="Schleicher M."/>
            <person name="Noegel A.A."/>
            <person name="Eichinger L."/>
            <person name="Gallinger C."/>
            <person name="Pawlowski J."/>
            <person name="Sierra R."/>
            <person name="Euteneuer U."/>
            <person name="Pillet L."/>
            <person name="Moustafa A."/>
            <person name="Platzer M."/>
            <person name="Groth M."/>
            <person name="Szafranski K."/>
            <person name="Schliwa M."/>
        </authorList>
    </citation>
    <scope>NUCLEOTIDE SEQUENCE [LARGE SCALE GENOMIC DNA]</scope>
</reference>
<protein>
    <submittedName>
        <fullName evidence="2">Uncharacterized protein</fullName>
    </submittedName>
</protein>
<dbReference type="Proteomes" id="UP000023152">
    <property type="component" value="Unassembled WGS sequence"/>
</dbReference>
<keyword evidence="1" id="KW-1133">Transmembrane helix</keyword>
<sequence length="136" mass="16326">MLGENEQLLRDEEMARQLQQEELGVDHGFNDNDNPDIVAPLLNNNDNAAVGSSRIIIYLFICLLFCRRIIVFFFLLHKKKEFKNCLKYVYLICWLFTVWRRDRIQVKPEDKSEGMCWRVLVMSILNLQGFCWEEWY</sequence>
<evidence type="ECO:0000313" key="2">
    <source>
        <dbReference type="EMBL" id="ETO09349.1"/>
    </source>
</evidence>
<gene>
    <name evidence="2" type="ORF">RFI_28028</name>
</gene>
<keyword evidence="3" id="KW-1185">Reference proteome</keyword>
<keyword evidence="1" id="KW-0812">Transmembrane</keyword>
<organism evidence="2 3">
    <name type="scientific">Reticulomyxa filosa</name>
    <dbReference type="NCBI Taxonomy" id="46433"/>
    <lineage>
        <taxon>Eukaryota</taxon>
        <taxon>Sar</taxon>
        <taxon>Rhizaria</taxon>
        <taxon>Retaria</taxon>
        <taxon>Foraminifera</taxon>
        <taxon>Monothalamids</taxon>
        <taxon>Reticulomyxidae</taxon>
        <taxon>Reticulomyxa</taxon>
    </lineage>
</organism>
<feature type="transmembrane region" description="Helical" evidence="1">
    <location>
        <begin position="55"/>
        <end position="76"/>
    </location>
</feature>